<feature type="region of interest" description="Disordered" evidence="1">
    <location>
        <begin position="1018"/>
        <end position="1042"/>
    </location>
</feature>
<feature type="region of interest" description="Disordered" evidence="1">
    <location>
        <begin position="808"/>
        <end position="870"/>
    </location>
</feature>
<feature type="region of interest" description="Disordered" evidence="1">
    <location>
        <begin position="429"/>
        <end position="482"/>
    </location>
</feature>
<proteinExistence type="predicted"/>
<evidence type="ECO:0000313" key="2">
    <source>
        <dbReference type="EMBL" id="GAX75336.1"/>
    </source>
</evidence>
<feature type="compositionally biased region" description="Polar residues" evidence="1">
    <location>
        <begin position="1859"/>
        <end position="1868"/>
    </location>
</feature>
<feature type="compositionally biased region" description="Polar residues" evidence="1">
    <location>
        <begin position="447"/>
        <end position="461"/>
    </location>
</feature>
<feature type="compositionally biased region" description="Low complexity" evidence="1">
    <location>
        <begin position="810"/>
        <end position="844"/>
    </location>
</feature>
<feature type="compositionally biased region" description="Polar residues" evidence="1">
    <location>
        <begin position="1130"/>
        <end position="1153"/>
    </location>
</feature>
<feature type="region of interest" description="Disordered" evidence="1">
    <location>
        <begin position="235"/>
        <end position="263"/>
    </location>
</feature>
<feature type="region of interest" description="Disordered" evidence="1">
    <location>
        <begin position="737"/>
        <end position="786"/>
    </location>
</feature>
<feature type="region of interest" description="Disordered" evidence="1">
    <location>
        <begin position="1277"/>
        <end position="1302"/>
    </location>
</feature>
<feature type="region of interest" description="Disordered" evidence="1">
    <location>
        <begin position="1341"/>
        <end position="1397"/>
    </location>
</feature>
<feature type="region of interest" description="Disordered" evidence="1">
    <location>
        <begin position="1830"/>
        <end position="1891"/>
    </location>
</feature>
<dbReference type="OrthoDB" id="10692281at2759"/>
<feature type="compositionally biased region" description="Polar residues" evidence="1">
    <location>
        <begin position="745"/>
        <end position="757"/>
    </location>
</feature>
<feature type="region of interest" description="Disordered" evidence="1">
    <location>
        <begin position="665"/>
        <end position="696"/>
    </location>
</feature>
<feature type="compositionally biased region" description="Polar residues" evidence="1">
    <location>
        <begin position="1104"/>
        <end position="1118"/>
    </location>
</feature>
<comment type="caution">
    <text evidence="2">The sequence shown here is derived from an EMBL/GenBank/DDBJ whole genome shotgun (WGS) entry which is preliminary data.</text>
</comment>
<sequence>MNIYFRCPNRISMALACSMLVQMLVACKGYVHVSKVVGLVSRVLDKAMVFISISGASNILLPEAFMPLQQCVASLSIGLREDAVMRILDISCAAMQSKSWQVRHQALLTLNSLTSSLQVADPLFPGENKLVITPAVRLLAHMAETLKKVLEEARHDKVALPRQAAQDALQGLSAFWDEMPEYIRRSKEDSPRRAAQQLNILGSSCDQALISEIKELARNRALRIHAPITRLRAGTTATKAGSLSQGGSIPRAQSAPRSRAGMAPAAKQHLLHNMSQEVTAGARGSAALGAPPELQLTLRRRWRVPGRSPRPSAEDVLHYSAVRPPTGLHKPHTSNYTALATRQEHGDRRMKHRAAVYASEDRAAHLPRHDFLYSDRMRAVWDCGLNQHKFQLLYSHVSPRIFRPPPLPEDCRDFGVLVFSKPRPEHLIPKVQGQGPQEPSVPGSIRSIVSTTDRPNPVSTTDRPKPAARNQNKEVEAVNPPYSGSETISAYIHMPKDSSNTSDIHVHFHAQGNSKAQPTASPSTQHLLQPPLKDKEFSPCEGSSGTSNNSILVVPGLPSIPGLTQPSTNMASIALADTPVSIKQTSGQPDPSCLSFHKSAWDALACDEPDHASAAMPSATLCVSSKQVAEDPSLATEHQLQPGLHEPWHVHLTAPGGHAIVHEQQRSTGPWHLHVYSPQPAPQASSPSSSVNLGITSPSRHLAEQGAASLSASNSGNKLPFIRSSPTKVAGISSFSSERPVVVNSPPQQIVPSSLVTHSPSHSPRSSQSVSQSPHHHVQNVPLPCTGPETAVITATHNVKSQSLTFSLVSPSSSSSPPSAQASSSSSPPPARASSRRSFSPARPQVRDPTSSTDCAVSPSQSHNSSTDSGFQSKILLKESSNHQPVSPDDEIMSGVTTGYTVYSVSANPVRQTLTTKAAGMKDLTVQEDATKTQAVLHEAEHSRSDSGTGEELNISSTNIQGHTYVGGKSSDRPPFRRRQSTAVSAALLSDATFLPSSSRVGVESSVQVAPAVGAFQADSSPEQSTGGQDSLTYLAPTQSTGRQDSLTYLAPTQSTGGQDSLTYLAPTQDFASRILDFRQLVYDATTHPEIEDIVGDVEGYSDAQRSSGTTPLKSEWSQIPRPDPFEFNASRQLQDSLTGPESQLHGSLSTNKGVDDGGRGQRHYMAQSDDGGRDQRHYMAQSDDGGRDQRHYMAQSGPFPSHSLTLLSSPPVMTVHPTVGSTVYGELGMTPAPSPPFQPIPAPPMPYLSMMHIPSPLVSALTRPVVAPGLYHHVPKESQQVTHTEGASLEEDVLSDSTEPASYDRTMFSNAAGTLQVDSSMSEIQGLLDRLQLLQDQLHERPALPGRSGRSGSSPSRRVHDEQQHRRSVANAINMGEIPVKARRSRDQGRLDKPSSFVQLLSPRQSLDLTLGTRDIILPSSRAPTDTLATITARAMLPGSRPLLSLPPLETTLSLSEIRGPQLITEDRLQGLSSLTFKPLSPSRRSQDSRQRDAASLGLEYVSGLGTYRATPEGSALSKFGGSYSLSSLKNRMAVERVSALDDTGMREVATSSGLYIGRSRSPSPSSLPARRYRAGVQNMPSPVDAVLRSLRSPSSHAEPRSEAQNNSGFSVRSPLNPFVRSTSASRVHTVSTSAAPAAVAAAAAPFPLSPPTGAINRSPSPQSMNVTPSTHWGAMLDRYIDTDAAGDTALFTGSTGRNSRIASSQAISRPQYHNDLSQQRPSSLVQPVAADQHNISKSAVSESSLSPALAVNSIAPYIQSFSSQSVLGLAERQTPKNISSTMVVSPNNSSYGVLIPRDGTRGQGDGGGMALGEHEYLVTSVTEARTAKSVQVTASRTRGGSNSPPMRTRSVGAVSQGPLTSISASPVKSGRGTPVVFSPSPLSSKSSGLGASNALTTHMASRALDTAYALVSTARL</sequence>
<feature type="compositionally biased region" description="Polar residues" evidence="1">
    <location>
        <begin position="235"/>
        <end position="247"/>
    </location>
</feature>
<dbReference type="Proteomes" id="UP000232323">
    <property type="component" value="Unassembled WGS sequence"/>
</dbReference>
<feature type="region of interest" description="Disordered" evidence="1">
    <location>
        <begin position="1098"/>
        <end position="1176"/>
    </location>
</feature>
<feature type="region of interest" description="Disordered" evidence="1">
    <location>
        <begin position="1592"/>
        <end position="1616"/>
    </location>
</feature>
<dbReference type="PROSITE" id="PS51257">
    <property type="entry name" value="PROKAR_LIPOPROTEIN"/>
    <property type="match status" value="1"/>
</dbReference>
<reference evidence="2 3" key="1">
    <citation type="submission" date="2017-08" db="EMBL/GenBank/DDBJ databases">
        <title>Acidophilic green algal genome provides insights into adaptation to an acidic environment.</title>
        <authorList>
            <person name="Hirooka S."/>
            <person name="Hirose Y."/>
            <person name="Kanesaki Y."/>
            <person name="Higuchi S."/>
            <person name="Fujiwara T."/>
            <person name="Onuma R."/>
            <person name="Era A."/>
            <person name="Ohbayashi R."/>
            <person name="Uzuka A."/>
            <person name="Nozaki H."/>
            <person name="Yoshikawa H."/>
            <person name="Miyagishima S.Y."/>
        </authorList>
    </citation>
    <scope>NUCLEOTIDE SEQUENCE [LARGE SCALE GENOMIC DNA]</scope>
    <source>
        <strain evidence="2 3">NIES-2499</strain>
    </source>
</reference>
<feature type="compositionally biased region" description="Polar residues" evidence="1">
    <location>
        <begin position="848"/>
        <end position="870"/>
    </location>
</feature>
<accession>A0A250WX28</accession>
<dbReference type="EMBL" id="BEGY01000012">
    <property type="protein sequence ID" value="GAX75336.1"/>
    <property type="molecule type" value="Genomic_DNA"/>
</dbReference>
<name>A0A250WX28_9CHLO</name>
<feature type="compositionally biased region" description="Low complexity" evidence="1">
    <location>
        <begin position="1344"/>
        <end position="1357"/>
    </location>
</feature>
<evidence type="ECO:0000313" key="3">
    <source>
        <dbReference type="Proteomes" id="UP000232323"/>
    </source>
</evidence>
<organism evidence="2 3">
    <name type="scientific">Chlamydomonas eustigma</name>
    <dbReference type="NCBI Taxonomy" id="1157962"/>
    <lineage>
        <taxon>Eukaryota</taxon>
        <taxon>Viridiplantae</taxon>
        <taxon>Chlorophyta</taxon>
        <taxon>core chlorophytes</taxon>
        <taxon>Chlorophyceae</taxon>
        <taxon>CS clade</taxon>
        <taxon>Chlamydomonadales</taxon>
        <taxon>Chlamydomonadaceae</taxon>
        <taxon>Chlamydomonas</taxon>
    </lineage>
</organism>
<evidence type="ECO:0000256" key="1">
    <source>
        <dbReference type="SAM" id="MobiDB-lite"/>
    </source>
</evidence>
<protein>
    <submittedName>
        <fullName evidence="2">Uncharacterized protein</fullName>
    </submittedName>
</protein>
<feature type="compositionally biased region" description="Low complexity" evidence="1">
    <location>
        <begin position="1880"/>
        <end position="1891"/>
    </location>
</feature>
<feature type="compositionally biased region" description="Low complexity" evidence="1">
    <location>
        <begin position="758"/>
        <end position="773"/>
    </location>
</feature>
<feature type="compositionally biased region" description="Polar residues" evidence="1">
    <location>
        <begin position="1830"/>
        <end position="1847"/>
    </location>
</feature>
<keyword evidence="3" id="KW-1185">Reference proteome</keyword>
<gene>
    <name evidence="2" type="ORF">CEUSTIGMA_g2781.t1</name>
</gene>